<dbReference type="InterPro" id="IPR007145">
    <property type="entry name" value="MAP65_Ase1_PRC1"/>
</dbReference>
<name>G7DTD5_MIXOS</name>
<evidence type="ECO:0000256" key="1">
    <source>
        <dbReference type="SAM" id="Coils"/>
    </source>
</evidence>
<gene>
    <name evidence="3" type="primary">Mo00428</name>
    <name evidence="3" type="ORF">E5Q_00428</name>
</gene>
<evidence type="ECO:0000256" key="2">
    <source>
        <dbReference type="SAM" id="MobiDB-lite"/>
    </source>
</evidence>
<dbReference type="EMBL" id="BABT02000025">
    <property type="protein sequence ID" value="GAA93782.1"/>
    <property type="molecule type" value="Genomic_DNA"/>
</dbReference>
<dbReference type="AlphaFoldDB" id="G7DTD5"/>
<keyword evidence="1" id="KW-0175">Coiled coil</keyword>
<dbReference type="FunCoup" id="G7DTD5">
    <property type="interactions" value="209"/>
</dbReference>
<reference evidence="3 4" key="1">
    <citation type="journal article" date="2011" name="J. Gen. Appl. Microbiol.">
        <title>Draft genome sequencing of the enigmatic basidiomycete Mixia osmundae.</title>
        <authorList>
            <person name="Nishida H."/>
            <person name="Nagatsuka Y."/>
            <person name="Sugiyama J."/>
        </authorList>
    </citation>
    <scope>NUCLEOTIDE SEQUENCE [LARGE SCALE GENOMIC DNA]</scope>
    <source>
        <strain evidence="4">CBS 9802 / IAM 14324 / JCM 22182 / KY 12970</strain>
    </source>
</reference>
<dbReference type="Gene3D" id="1.20.58.1520">
    <property type="match status" value="1"/>
</dbReference>
<evidence type="ECO:0000313" key="4">
    <source>
        <dbReference type="Proteomes" id="UP000009131"/>
    </source>
</evidence>
<dbReference type="InParanoid" id="G7DTD5"/>
<dbReference type="STRING" id="764103.G7DTD5"/>
<feature type="region of interest" description="Disordered" evidence="2">
    <location>
        <begin position="574"/>
        <end position="597"/>
    </location>
</feature>
<dbReference type="Proteomes" id="UP000009131">
    <property type="component" value="Unassembled WGS sequence"/>
</dbReference>
<dbReference type="Pfam" id="PF03999">
    <property type="entry name" value="MAP65_ASE1"/>
    <property type="match status" value="1"/>
</dbReference>
<dbReference type="GO" id="GO:1990023">
    <property type="term" value="C:mitotic spindle midzone"/>
    <property type="evidence" value="ECO:0007669"/>
    <property type="project" value="TreeGrafter"/>
</dbReference>
<comment type="caution">
    <text evidence="3">The sequence shown here is derived from an EMBL/GenBank/DDBJ whole genome shotgun (WGS) entry which is preliminary data.</text>
</comment>
<dbReference type="GO" id="GO:0008017">
    <property type="term" value="F:microtubule binding"/>
    <property type="evidence" value="ECO:0007669"/>
    <property type="project" value="InterPro"/>
</dbReference>
<dbReference type="OMA" id="NDWYNED"/>
<accession>G7DTD5</accession>
<evidence type="ECO:0008006" key="5">
    <source>
        <dbReference type="Google" id="ProtNLM"/>
    </source>
</evidence>
<dbReference type="RefSeq" id="XP_014571446.1">
    <property type="nucleotide sequence ID" value="XM_014715960.1"/>
</dbReference>
<feature type="compositionally biased region" description="Polar residues" evidence="2">
    <location>
        <begin position="524"/>
        <end position="542"/>
    </location>
</feature>
<dbReference type="PANTHER" id="PTHR19321:SF41">
    <property type="entry name" value="FASCETTO-RELATED"/>
    <property type="match status" value="1"/>
</dbReference>
<reference evidence="3 4" key="2">
    <citation type="journal article" date="2012" name="Open Biol.">
        <title>Characteristics of nucleosomes and linker DNA regions on the genome of the basidiomycete Mixia osmundae revealed by mono- and dinucleosome mapping.</title>
        <authorList>
            <person name="Nishida H."/>
            <person name="Kondo S."/>
            <person name="Matsumoto T."/>
            <person name="Suzuki Y."/>
            <person name="Yoshikawa H."/>
            <person name="Taylor T.D."/>
            <person name="Sugiyama J."/>
        </authorList>
    </citation>
    <scope>NUCLEOTIDE SEQUENCE [LARGE SCALE GENOMIC DNA]</scope>
    <source>
        <strain evidence="4">CBS 9802 / IAM 14324 / JCM 22182 / KY 12970</strain>
    </source>
</reference>
<dbReference type="GO" id="GO:0005737">
    <property type="term" value="C:cytoplasm"/>
    <property type="evidence" value="ECO:0007669"/>
    <property type="project" value="TreeGrafter"/>
</dbReference>
<dbReference type="HOGENOM" id="CLU_403398_0_0_1"/>
<feature type="region of interest" description="Disordered" evidence="2">
    <location>
        <begin position="455"/>
        <end position="560"/>
    </location>
</feature>
<organism evidence="3 4">
    <name type="scientific">Mixia osmundae (strain CBS 9802 / IAM 14324 / JCM 22182 / KY 12970)</name>
    <dbReference type="NCBI Taxonomy" id="764103"/>
    <lineage>
        <taxon>Eukaryota</taxon>
        <taxon>Fungi</taxon>
        <taxon>Dikarya</taxon>
        <taxon>Basidiomycota</taxon>
        <taxon>Pucciniomycotina</taxon>
        <taxon>Mixiomycetes</taxon>
        <taxon>Mixiales</taxon>
        <taxon>Mixiaceae</taxon>
        <taxon>Mixia</taxon>
    </lineage>
</organism>
<keyword evidence="4" id="KW-1185">Reference proteome</keyword>
<sequence length="597" mass="66748">MDALSALSVRLSTHRTRLIELAAQLGRPAATVEDRILELQAALVNTVDRQLEEAESEVARAKEYNEATHKRLLELQRPLSLPPSSVSKSDETILQAKLRLEEDLDAAHALQSERTALVDVKRAILRPIAALLGPESISVALDGEGAHADLSLAHIERLDAELVRCQGDLSRRVQGLQSELAATIALWQELQDPDTPAIQLDADLLDRLAPLPAGIASEHTAALRYLPCQSNLDIVIALRDKLEKEKIRRQDLIQITFDKIYPLWVKLDLENELCDQFVNAWQGVSLQSVRAYEDELIRLEAYKAEAMAVFIDKERSEIDWLCENLQLGPEDRQTFEPVLTEEASNEEILDALEQQKARLQGEATQREPILDLLRKYHGVLQDEADLIEASRDPSRLTQRGSHKRLMEEEKLRKRVAKQKPKLEQDLLSVLPDWEAEHGAIFRVDDAPLFEMLSEKMERDSASKRPKQMRGQTTSQQPLRAQATGSSNSSIAHQVRPSAQPKRSAPNMAPGTAKKVRVEARPLGSATNLQRPMLTGASNSSYGETPIRPTQTRPPPSHNHLTSLLGVQRTWPEPKLGLSAATRSDAWRPRPSTLPPID</sequence>
<dbReference type="PANTHER" id="PTHR19321">
    <property type="entry name" value="PROTEIN REGULATOR OF CYTOKINESIS 1 PRC1-RELATED"/>
    <property type="match status" value="1"/>
</dbReference>
<feature type="coiled-coil region" evidence="1">
    <location>
        <begin position="37"/>
        <end position="71"/>
    </location>
</feature>
<dbReference type="OrthoDB" id="642895at2759"/>
<proteinExistence type="predicted"/>
<protein>
    <recommendedName>
        <fullName evidence="5">Microtubule associated protein</fullName>
    </recommendedName>
</protein>
<dbReference type="GO" id="GO:0051256">
    <property type="term" value="P:mitotic spindle midzone assembly"/>
    <property type="evidence" value="ECO:0007669"/>
    <property type="project" value="TreeGrafter"/>
</dbReference>
<evidence type="ECO:0000313" key="3">
    <source>
        <dbReference type="EMBL" id="GAA93782.1"/>
    </source>
</evidence>
<feature type="compositionally biased region" description="Polar residues" evidence="2">
    <location>
        <begin position="469"/>
        <end position="491"/>
    </location>
</feature>
<dbReference type="eggNOG" id="KOG4302">
    <property type="taxonomic scope" value="Eukaryota"/>
</dbReference>